<dbReference type="InterPro" id="IPR031325">
    <property type="entry name" value="RHS_repeat"/>
</dbReference>
<dbReference type="InterPro" id="IPR001826">
    <property type="entry name" value="RHS"/>
</dbReference>
<evidence type="ECO:0000259" key="6">
    <source>
        <dbReference type="Pfam" id="PF20148"/>
    </source>
</evidence>
<proteinExistence type="predicted"/>
<dbReference type="Pfam" id="PF20148">
    <property type="entry name" value="DUF6531"/>
    <property type="match status" value="1"/>
</dbReference>
<feature type="domain" description="RHS protein conserved region" evidence="5">
    <location>
        <begin position="1282"/>
        <end position="1310"/>
    </location>
</feature>
<dbReference type="PANTHER" id="PTHR32305:SF15">
    <property type="entry name" value="PROTEIN RHSA-RELATED"/>
    <property type="match status" value="1"/>
</dbReference>
<dbReference type="Pfam" id="PF03527">
    <property type="entry name" value="RHS"/>
    <property type="match status" value="1"/>
</dbReference>
<dbReference type="EMBL" id="JBHSFG010000018">
    <property type="protein sequence ID" value="MFC4464983.1"/>
    <property type="molecule type" value="Genomic_DNA"/>
</dbReference>
<keyword evidence="2" id="KW-0175">Coiled coil</keyword>
<dbReference type="PRINTS" id="PR00394">
    <property type="entry name" value="RHSPROTEIN"/>
</dbReference>
<feature type="coiled-coil region" evidence="2">
    <location>
        <begin position="181"/>
        <end position="212"/>
    </location>
</feature>
<dbReference type="InterPro" id="IPR056823">
    <property type="entry name" value="TEN-like_YD-shell"/>
</dbReference>
<evidence type="ECO:0000313" key="8">
    <source>
        <dbReference type="EMBL" id="MFC4464983.1"/>
    </source>
</evidence>
<organism evidence="8 9">
    <name type="scientific">Streptomyces xiangluensis</name>
    <dbReference type="NCBI Taxonomy" id="2665720"/>
    <lineage>
        <taxon>Bacteria</taxon>
        <taxon>Bacillati</taxon>
        <taxon>Actinomycetota</taxon>
        <taxon>Actinomycetes</taxon>
        <taxon>Kitasatosporales</taxon>
        <taxon>Streptomycetaceae</taxon>
        <taxon>Streptomyces</taxon>
    </lineage>
</organism>
<dbReference type="SUPFAM" id="SSF101898">
    <property type="entry name" value="NHL repeat"/>
    <property type="match status" value="1"/>
</dbReference>
<dbReference type="Gene3D" id="2.180.10.10">
    <property type="entry name" value="RHS repeat-associated core"/>
    <property type="match status" value="3"/>
</dbReference>
<evidence type="ECO:0000256" key="1">
    <source>
        <dbReference type="ARBA" id="ARBA00022737"/>
    </source>
</evidence>
<feature type="domain" description="Teneurin-like YD-shell" evidence="7">
    <location>
        <begin position="857"/>
        <end position="1014"/>
    </location>
</feature>
<dbReference type="NCBIfam" id="TIGR03696">
    <property type="entry name" value="Rhs_assc_core"/>
    <property type="match status" value="1"/>
</dbReference>
<reference evidence="9" key="1">
    <citation type="journal article" date="2019" name="Int. J. Syst. Evol. Microbiol.">
        <title>The Global Catalogue of Microorganisms (GCM) 10K type strain sequencing project: providing services to taxonomists for standard genome sequencing and annotation.</title>
        <authorList>
            <consortium name="The Broad Institute Genomics Platform"/>
            <consortium name="The Broad Institute Genome Sequencing Center for Infectious Disease"/>
            <person name="Wu L."/>
            <person name="Ma J."/>
        </authorList>
    </citation>
    <scope>NUCLEOTIDE SEQUENCE [LARGE SCALE GENOMIC DNA]</scope>
    <source>
        <strain evidence="9">DT43</strain>
    </source>
</reference>
<dbReference type="PANTHER" id="PTHR32305">
    <property type="match status" value="1"/>
</dbReference>
<dbReference type="InterPro" id="IPR045351">
    <property type="entry name" value="DUF6531"/>
</dbReference>
<evidence type="ECO:0000259" key="5">
    <source>
        <dbReference type="Pfam" id="PF03527"/>
    </source>
</evidence>
<keyword evidence="4" id="KW-0812">Transmembrane</keyword>
<dbReference type="RefSeq" id="WP_386340646.1">
    <property type="nucleotide sequence ID" value="NZ_JBHSFG010000018.1"/>
</dbReference>
<keyword evidence="4" id="KW-1133">Transmembrane helix</keyword>
<sequence length="1525" mass="166722">MLDLEKDPTPGDPDRVRSLARQLHDFADDVQDALRLVKGMAEEDAVLTMVGKTADVFRDEFSGVPKNLKKLKKSYDLAGDALAAYWPKLERAQALADKALVKGREAQADLASAKSRLSTADSWVTRATKEADKYKDDPGSAGKDVPKPDESKVRAATRDATNAKSAQTSAQSDVTSAQSALDAAKKMAADARQMREDAAREAKNKLEEASDAGIQNRAWYEEVGDWVSDNWDTIVTVCKVVVAVVGIIAMIIGGPILGAIVLIAALVVLADTLNKYRKGQASLWDVAFAALDCIPGMKGLTTLGGLAKGLKSAGTMGLKGMAKSLGGLAKNAKTAIADGAKGAYNRLSSKIKGCGDPVDPATGQMFLDDQDITLPGTLPLTFTRRSASGYRCGWWFGPSWSSTIDQRLEIDESNVVFVTEDGMLLAYPRPEGADLPVMPEAGPRWPLVRLDDNSYRISNPITGHSHQFAAPSEGLALLERITDRNGNTITFDYDENGTPLAIRHSGGYQLALAVNEGRVTTLSVTGAGEDNSDLAVRRYGYTDGNLTSVTNSSGLATEFTYDERLRITSWTDTNRCRYKYAYDAEDRCIAQGGEAGHMVNSFEYDVLDPAWPECRVTEITTAEEHTSRFVVNDNCQVIAEIDPLGGTVHTSYDAHHHLISSTDQLGYTTSAANNELGQPTEVTRPDGTVVHFTYSDLNLITAIDLPDGTTWRYAYDERGNCTAATDPVGRTAHSAYSAAGHATAVSDALGHTTEVRCNPAGLPMSVTDPTGAETAWQRDAFGRPVAVTDPLGHTTHFAWSPEGRLVGRTTPDGATEAWSYDGEGNCTSHTDQLGQVSRFEYTHFDLLAARSSPDGARSEFAYDASLRLTSVTNPQGLTWSYEFDSAGRLISETDFDNRTLIYTHDAVGRITSRTNAIGETITFERDAFGQIIRKNAAGSVTAFAYNLHGSLTRAAESDYELVLRYDDLGRLCSETANGRTVTYAYDAVGRRIRRITPSGATSTWIYDPAGNRTQLNASGRTVDFIRDSIGREIARSMGTNVTLAQAFDELGRLTDQSVTVAEAHPVQQRAYTYRADGNLVQLSDQQLGTRRFDLDPAGRITAVHAQNWTESYAYDAVGNQTQATWPHNHADHEATGPRAYTGTRITQAGRVRYEHDELGRITLRQKTRLSRKPDTWRYTWDAEDRLTSVVTPDGTLWRYTYDPLGRRTAKLRIAADGETVVERTEFSWDGTNLCEQTTTSEELANAVTLTWDHQGQRPIAQTERIAAGEAPQDEIDSRFFAIVTDLVGTPTELIDESGDIAWRTRTSLWGITSWASSSTAYTPLRFPGQYFDPETGLHYNFFRHYDPETARYVSLDPLGLTPGPNPLGYVNNPFVWIDPLGLSPCSPGTRDDALLALNRAEELQSLRNDYWMADVRGTTAVIGVFNSETRQFTRRIGINGDGPMPSGWQLGEGEEFVRAPGHAEEGILNSLGPNEHAVYGAASRNFCNDICLPQINVRGIEIGGQGVRGHMPQNSPYTLFWTRGD</sequence>
<dbReference type="InterPro" id="IPR050708">
    <property type="entry name" value="T6SS_VgrG/RHS"/>
</dbReference>
<dbReference type="Pfam" id="PF25023">
    <property type="entry name" value="TEN_YD-shell"/>
    <property type="match status" value="1"/>
</dbReference>
<protein>
    <submittedName>
        <fullName evidence="8">RHS repeat-associated core domain-containing protein</fullName>
    </submittedName>
</protein>
<accession>A0ABV8YI56</accession>
<gene>
    <name evidence="8" type="ORF">ACFPH6_10580</name>
</gene>
<name>A0ABV8YI56_9ACTN</name>
<evidence type="ECO:0000256" key="3">
    <source>
        <dbReference type="SAM" id="MobiDB-lite"/>
    </source>
</evidence>
<dbReference type="InterPro" id="IPR006530">
    <property type="entry name" value="YD"/>
</dbReference>
<dbReference type="Proteomes" id="UP001596012">
    <property type="component" value="Unassembled WGS sequence"/>
</dbReference>
<dbReference type="InterPro" id="IPR022385">
    <property type="entry name" value="Rhs_assc_core"/>
</dbReference>
<feature type="compositionally biased region" description="Basic and acidic residues" evidence="3">
    <location>
        <begin position="131"/>
        <end position="157"/>
    </location>
</feature>
<dbReference type="Pfam" id="PF05593">
    <property type="entry name" value="RHS_repeat"/>
    <property type="match status" value="5"/>
</dbReference>
<feature type="region of interest" description="Disordered" evidence="3">
    <location>
        <begin position="131"/>
        <end position="177"/>
    </location>
</feature>
<feature type="domain" description="DUF6531" evidence="6">
    <location>
        <begin position="355"/>
        <end position="427"/>
    </location>
</feature>
<keyword evidence="1" id="KW-0677">Repeat</keyword>
<comment type="caution">
    <text evidence="8">The sequence shown here is derived from an EMBL/GenBank/DDBJ whole genome shotgun (WGS) entry which is preliminary data.</text>
</comment>
<evidence type="ECO:0000256" key="2">
    <source>
        <dbReference type="SAM" id="Coils"/>
    </source>
</evidence>
<keyword evidence="9" id="KW-1185">Reference proteome</keyword>
<feature type="transmembrane region" description="Helical" evidence="4">
    <location>
        <begin position="240"/>
        <end position="270"/>
    </location>
</feature>
<keyword evidence="4" id="KW-0472">Membrane</keyword>
<evidence type="ECO:0000256" key="4">
    <source>
        <dbReference type="SAM" id="Phobius"/>
    </source>
</evidence>
<feature type="compositionally biased region" description="Polar residues" evidence="3">
    <location>
        <begin position="159"/>
        <end position="176"/>
    </location>
</feature>
<evidence type="ECO:0000259" key="7">
    <source>
        <dbReference type="Pfam" id="PF25023"/>
    </source>
</evidence>
<dbReference type="NCBIfam" id="TIGR01643">
    <property type="entry name" value="YD_repeat_2x"/>
    <property type="match status" value="12"/>
</dbReference>
<evidence type="ECO:0000313" key="9">
    <source>
        <dbReference type="Proteomes" id="UP001596012"/>
    </source>
</evidence>